<proteinExistence type="predicted"/>
<evidence type="ECO:0000313" key="2">
    <source>
        <dbReference type="Proteomes" id="UP000094669"/>
    </source>
</evidence>
<dbReference type="Proteomes" id="UP000094669">
    <property type="component" value="Unassembled WGS sequence"/>
</dbReference>
<organism evidence="1 2">
    <name type="scientific">Leptospira inadai serovar Lyme</name>
    <dbReference type="NCBI Taxonomy" id="293084"/>
    <lineage>
        <taxon>Bacteria</taxon>
        <taxon>Pseudomonadati</taxon>
        <taxon>Spirochaetota</taxon>
        <taxon>Spirochaetia</taxon>
        <taxon>Leptospirales</taxon>
        <taxon>Leptospiraceae</taxon>
        <taxon>Leptospira</taxon>
    </lineage>
</organism>
<protein>
    <recommendedName>
        <fullName evidence="3">Lipoprotein</fullName>
    </recommendedName>
</protein>
<accession>A0ABX4YIF4</accession>
<dbReference type="EMBL" id="MCRM02000009">
    <property type="protein sequence ID" value="PNV75057.1"/>
    <property type="molecule type" value="Genomic_DNA"/>
</dbReference>
<comment type="caution">
    <text evidence="1">The sequence shown here is derived from an EMBL/GenBank/DDBJ whole genome shotgun (WGS) entry which is preliminary data.</text>
</comment>
<gene>
    <name evidence="1" type="ORF">BES34_010885</name>
</gene>
<reference evidence="1" key="1">
    <citation type="submission" date="2018-01" db="EMBL/GenBank/DDBJ databases">
        <title>Genomic characterization of Leptospira inadai serogroup Lyme isolated from captured rat in Brazil and comparative analysis with human reference strain.</title>
        <authorList>
            <person name="Moreno L.Z."/>
            <person name="Loureiro A.P."/>
            <person name="Miraglia F."/>
            <person name="Kremer F.S."/>
            <person name="Eslabao M.R."/>
            <person name="Dellagostin O.A."/>
            <person name="Lilenbaum W."/>
            <person name="Moreno A.M."/>
        </authorList>
    </citation>
    <scope>NUCLEOTIDE SEQUENCE [LARGE SCALE GENOMIC DNA]</scope>
    <source>
        <strain evidence="1">M34/99</strain>
    </source>
</reference>
<evidence type="ECO:0000313" key="1">
    <source>
        <dbReference type="EMBL" id="PNV75057.1"/>
    </source>
</evidence>
<sequence>MFISAPGEGFPSGFFYCRAAGNYPFPRSKDGIFVSNRIVMISKLIQKNRIHSPSKLEDHSPCSR</sequence>
<evidence type="ECO:0008006" key="3">
    <source>
        <dbReference type="Google" id="ProtNLM"/>
    </source>
</evidence>
<name>A0ABX4YIF4_9LEPT</name>
<keyword evidence="2" id="KW-1185">Reference proteome</keyword>